<evidence type="ECO:0000313" key="1">
    <source>
        <dbReference type="EMBL" id="ERK38865.1"/>
    </source>
</evidence>
<dbReference type="Proteomes" id="UP000016648">
    <property type="component" value="Unassembled WGS sequence"/>
</dbReference>
<name>U2NLA5_9BACT</name>
<protein>
    <submittedName>
        <fullName evidence="1">Uncharacterized protein</fullName>
    </submittedName>
</protein>
<evidence type="ECO:0000313" key="2">
    <source>
        <dbReference type="Proteomes" id="UP000016648"/>
    </source>
</evidence>
<organism evidence="1 2">
    <name type="scientific">Segatella baroniae F0067</name>
    <dbReference type="NCBI Taxonomy" id="1115809"/>
    <lineage>
        <taxon>Bacteria</taxon>
        <taxon>Pseudomonadati</taxon>
        <taxon>Bacteroidota</taxon>
        <taxon>Bacteroidia</taxon>
        <taxon>Bacteroidales</taxon>
        <taxon>Prevotellaceae</taxon>
        <taxon>Segatella</taxon>
    </lineage>
</organism>
<dbReference type="EMBL" id="AWEY01000032">
    <property type="protein sequence ID" value="ERK38865.1"/>
    <property type="molecule type" value="Genomic_DNA"/>
</dbReference>
<dbReference type="AlphaFoldDB" id="U2NLA5"/>
<proteinExistence type="predicted"/>
<dbReference type="PATRIC" id="fig|1115809.3.peg.1777"/>
<comment type="caution">
    <text evidence="1">The sequence shown here is derived from an EMBL/GenBank/DDBJ whole genome shotgun (WGS) entry which is preliminary data.</text>
</comment>
<accession>U2NLA5</accession>
<keyword evidence="2" id="KW-1185">Reference proteome</keyword>
<gene>
    <name evidence="1" type="ORF">HMPREF9135_0769</name>
</gene>
<reference evidence="1 2" key="1">
    <citation type="submission" date="2013-08" db="EMBL/GenBank/DDBJ databases">
        <authorList>
            <person name="Durkin A.S."/>
            <person name="Haft D.R."/>
            <person name="McCorrison J."/>
            <person name="Torralba M."/>
            <person name="Gillis M."/>
            <person name="Haft D.H."/>
            <person name="Methe B."/>
            <person name="Sutton G."/>
            <person name="Nelson K.E."/>
        </authorList>
    </citation>
    <scope>NUCLEOTIDE SEQUENCE [LARGE SCALE GENOMIC DNA]</scope>
    <source>
        <strain evidence="1 2">F0067</strain>
    </source>
</reference>
<sequence>MKIKDNNLKIKNYGSIDFICRCRNHDCAGHQFEQQDQLGQQVNLVFSTTKKLFKNDIQRPG</sequence>